<evidence type="ECO:0000313" key="1">
    <source>
        <dbReference type="EMBL" id="CDR04426.1"/>
    </source>
</evidence>
<protein>
    <submittedName>
        <fullName evidence="1">Uncharacterized protein</fullName>
    </submittedName>
</protein>
<dbReference type="AlphaFoldDB" id="A0A060ZMR0"/>
<name>A0A060ZMR0_9ACTN</name>
<organism evidence="1">
    <name type="scientific">Streptomyces iranensis</name>
    <dbReference type="NCBI Taxonomy" id="576784"/>
    <lineage>
        <taxon>Bacteria</taxon>
        <taxon>Bacillati</taxon>
        <taxon>Actinomycetota</taxon>
        <taxon>Actinomycetes</taxon>
        <taxon>Kitasatosporales</taxon>
        <taxon>Streptomycetaceae</taxon>
        <taxon>Streptomyces</taxon>
        <taxon>Streptomyces violaceusniger group</taxon>
    </lineage>
</organism>
<gene>
    <name evidence="1" type="ORF">SIRAN1656</name>
</gene>
<accession>A0A060ZMR0</accession>
<sequence length="24" mass="2771">MYILYIFYGANETANDTANDDAER</sequence>
<reference evidence="1" key="1">
    <citation type="submission" date="2014-05" db="EMBL/GenBank/DDBJ databases">
        <authorList>
            <person name="Horn Fabian"/>
        </authorList>
    </citation>
    <scope>NUCLEOTIDE SEQUENCE</scope>
</reference>
<proteinExistence type="predicted"/>
<dbReference type="EMBL" id="LK022848">
    <property type="protein sequence ID" value="CDR04426.1"/>
    <property type="molecule type" value="Genomic_DNA"/>
</dbReference>
<dbReference type="HOGENOM" id="CLU_3421218_0_0_11"/>